<protein>
    <submittedName>
        <fullName evidence="3">Pimeloyl-ACP methyl ester carboxylesterase</fullName>
    </submittedName>
</protein>
<reference evidence="3 4" key="1">
    <citation type="submission" date="2020-08" db="EMBL/GenBank/DDBJ databases">
        <title>Genomic Encyclopedia of Type Strains, Phase IV (KMG-IV): sequencing the most valuable type-strain genomes for metagenomic binning, comparative biology and taxonomic classification.</title>
        <authorList>
            <person name="Goeker M."/>
        </authorList>
    </citation>
    <scope>NUCLEOTIDE SEQUENCE [LARGE SCALE GENOMIC DNA]</scope>
    <source>
        <strain evidence="3 4">DSM 23240</strain>
    </source>
</reference>
<feature type="region of interest" description="Disordered" evidence="1">
    <location>
        <begin position="1"/>
        <end position="20"/>
    </location>
</feature>
<dbReference type="Pfam" id="PF12697">
    <property type="entry name" value="Abhydrolase_6"/>
    <property type="match status" value="1"/>
</dbReference>
<feature type="domain" description="AB hydrolase-1" evidence="2">
    <location>
        <begin position="26"/>
        <end position="270"/>
    </location>
</feature>
<dbReference type="SUPFAM" id="SSF53474">
    <property type="entry name" value="alpha/beta-Hydrolases"/>
    <property type="match status" value="1"/>
</dbReference>
<evidence type="ECO:0000313" key="3">
    <source>
        <dbReference type="EMBL" id="MBB5201294.1"/>
    </source>
</evidence>
<dbReference type="InterPro" id="IPR000073">
    <property type="entry name" value="AB_hydrolase_1"/>
</dbReference>
<dbReference type="AlphaFoldDB" id="A0A840RXA0"/>
<evidence type="ECO:0000256" key="1">
    <source>
        <dbReference type="SAM" id="MobiDB-lite"/>
    </source>
</evidence>
<dbReference type="PANTHER" id="PTHR43689">
    <property type="entry name" value="HYDROLASE"/>
    <property type="match status" value="1"/>
</dbReference>
<evidence type="ECO:0000313" key="4">
    <source>
        <dbReference type="Proteomes" id="UP000571084"/>
    </source>
</evidence>
<gene>
    <name evidence="3" type="ORF">HNR39_003143</name>
</gene>
<sequence length="283" mass="31411">MILLTTPPSSPASTTQTSSTRPIVHFAHGNSFPAGTYRRYLELLGNTYDVRALAIHAHNPAYPVTDGWPALVQELVDELLARYKDQVILVGHSLGGLLSLMAARQRPDLVRCVVLLDSPVSVGWRAVLLRVAKAFNVAHRWSPARYSIKRRNQWPDAEAVFRHFSTKQVFASWPEEVLRDYIEHGTVEQPGSVKLRFRRDIETAVYLTLPHHLGQVIKAGYPVPVGFIGGVDSVECRQAGMAATRRLVGRHIRMLPGDHLFPLETPDAAASATDEMIQSLLTA</sequence>
<dbReference type="InterPro" id="IPR029058">
    <property type="entry name" value="AB_hydrolase_fold"/>
</dbReference>
<dbReference type="PANTHER" id="PTHR43689:SF8">
    <property type="entry name" value="ALPHA_BETA-HYDROLASES SUPERFAMILY PROTEIN"/>
    <property type="match status" value="1"/>
</dbReference>
<name>A0A840RXA0_9BURK</name>
<dbReference type="Proteomes" id="UP000571084">
    <property type="component" value="Unassembled WGS sequence"/>
</dbReference>
<proteinExistence type="predicted"/>
<dbReference type="EMBL" id="JACHHQ010000006">
    <property type="protein sequence ID" value="MBB5201294.1"/>
    <property type="molecule type" value="Genomic_DNA"/>
</dbReference>
<organism evidence="3 4">
    <name type="scientific">Glaciimonas immobilis</name>
    <dbReference type="NCBI Taxonomy" id="728004"/>
    <lineage>
        <taxon>Bacteria</taxon>
        <taxon>Pseudomonadati</taxon>
        <taxon>Pseudomonadota</taxon>
        <taxon>Betaproteobacteria</taxon>
        <taxon>Burkholderiales</taxon>
        <taxon>Oxalobacteraceae</taxon>
        <taxon>Glaciimonas</taxon>
    </lineage>
</organism>
<comment type="caution">
    <text evidence="3">The sequence shown here is derived from an EMBL/GenBank/DDBJ whole genome shotgun (WGS) entry which is preliminary data.</text>
</comment>
<evidence type="ECO:0000259" key="2">
    <source>
        <dbReference type="Pfam" id="PF12697"/>
    </source>
</evidence>
<accession>A0A840RXA0</accession>
<keyword evidence="4" id="KW-1185">Reference proteome</keyword>
<dbReference type="Gene3D" id="3.40.50.1820">
    <property type="entry name" value="alpha/beta hydrolase"/>
    <property type="match status" value="1"/>
</dbReference>